<proteinExistence type="predicted"/>
<dbReference type="Proteomes" id="UP001603978">
    <property type="component" value="Unassembled WGS sequence"/>
</dbReference>
<gene>
    <name evidence="3" type="ORF">ACFLIM_20165</name>
</gene>
<evidence type="ECO:0000256" key="2">
    <source>
        <dbReference type="SAM" id="SignalP"/>
    </source>
</evidence>
<feature type="region of interest" description="Disordered" evidence="1">
    <location>
        <begin position="34"/>
        <end position="66"/>
    </location>
</feature>
<feature type="signal peptide" evidence="2">
    <location>
        <begin position="1"/>
        <end position="28"/>
    </location>
</feature>
<evidence type="ECO:0000256" key="1">
    <source>
        <dbReference type="SAM" id="MobiDB-lite"/>
    </source>
</evidence>
<organism evidence="3 4">
    <name type="scientific">Nonomuraea marmarensis</name>
    <dbReference type="NCBI Taxonomy" id="3351344"/>
    <lineage>
        <taxon>Bacteria</taxon>
        <taxon>Bacillati</taxon>
        <taxon>Actinomycetota</taxon>
        <taxon>Actinomycetes</taxon>
        <taxon>Streptosporangiales</taxon>
        <taxon>Streptosporangiaceae</taxon>
        <taxon>Nonomuraea</taxon>
    </lineage>
</organism>
<evidence type="ECO:0000313" key="4">
    <source>
        <dbReference type="Proteomes" id="UP001603978"/>
    </source>
</evidence>
<protein>
    <recommendedName>
        <fullName evidence="5">Ig-like domain-containing protein</fullName>
    </recommendedName>
</protein>
<feature type="compositionally biased region" description="Low complexity" evidence="1">
    <location>
        <begin position="34"/>
        <end position="55"/>
    </location>
</feature>
<evidence type="ECO:0008006" key="5">
    <source>
        <dbReference type="Google" id="ProtNLM"/>
    </source>
</evidence>
<reference evidence="3 4" key="1">
    <citation type="submission" date="2024-10" db="EMBL/GenBank/DDBJ databases">
        <authorList>
            <person name="Topkara A.R."/>
            <person name="Saygin H."/>
        </authorList>
    </citation>
    <scope>NUCLEOTIDE SEQUENCE [LARGE SCALE GENOMIC DNA]</scope>
    <source>
        <strain evidence="3 4">M3C6</strain>
    </source>
</reference>
<accession>A0ABW7AEI5</accession>
<evidence type="ECO:0000313" key="3">
    <source>
        <dbReference type="EMBL" id="MFG1705509.1"/>
    </source>
</evidence>
<dbReference type="RefSeq" id="WP_393167551.1">
    <property type="nucleotide sequence ID" value="NZ_JBICRM010000011.1"/>
</dbReference>
<keyword evidence="4" id="KW-1185">Reference proteome</keyword>
<dbReference type="EMBL" id="JBICRM010000011">
    <property type="protein sequence ID" value="MFG1705509.1"/>
    <property type="molecule type" value="Genomic_DNA"/>
</dbReference>
<comment type="caution">
    <text evidence="3">The sequence shown here is derived from an EMBL/GenBank/DDBJ whole genome shotgun (WGS) entry which is preliminary data.</text>
</comment>
<keyword evidence="2" id="KW-0732">Signal</keyword>
<feature type="chain" id="PRO_5046088083" description="Ig-like domain-containing protein" evidence="2">
    <location>
        <begin position="29"/>
        <end position="157"/>
    </location>
</feature>
<name>A0ABW7AEI5_9ACTN</name>
<sequence>MTATPFAGTPFAGALLAGCLVLATSCGAAQPAERAATTTPAKPPAVANPVTTTPTKGPEPVKPTGNAINVHKVRWTKAKPVSKGRKIQLTWWSGVAPCTVLDRVKVKETSKKVTITLYEGTSPKARNVSCIMIAIEKTTTVKLKKALGKRKIVDGSK</sequence>